<dbReference type="SUPFAM" id="SSF55729">
    <property type="entry name" value="Acyl-CoA N-acyltransferases (Nat)"/>
    <property type="match status" value="1"/>
</dbReference>
<accession>A0ABP8TYU1</accession>
<keyword evidence="5" id="KW-1185">Reference proteome</keyword>
<evidence type="ECO:0000259" key="3">
    <source>
        <dbReference type="PROSITE" id="PS51186"/>
    </source>
</evidence>
<name>A0ABP8TYU1_9ACTN</name>
<evidence type="ECO:0000256" key="1">
    <source>
        <dbReference type="ARBA" id="ARBA00022679"/>
    </source>
</evidence>
<dbReference type="InterPro" id="IPR000182">
    <property type="entry name" value="GNAT_dom"/>
</dbReference>
<dbReference type="InterPro" id="IPR016181">
    <property type="entry name" value="Acyl_CoA_acyltransferase"/>
</dbReference>
<comment type="caution">
    <text evidence="4">The sequence shown here is derived from an EMBL/GenBank/DDBJ whole genome shotgun (WGS) entry which is preliminary data.</text>
</comment>
<proteinExistence type="predicted"/>
<dbReference type="PROSITE" id="PS51186">
    <property type="entry name" value="GNAT"/>
    <property type="match status" value="1"/>
</dbReference>
<gene>
    <name evidence="4" type="ORF">GCM10023195_78630</name>
</gene>
<protein>
    <submittedName>
        <fullName evidence="4">GNAT family N-acetyltransferase</fullName>
    </submittedName>
</protein>
<sequence>MTRAIRPEGILIRPRPYDHPDAEQLVRSLYAEQLKLYGFADPPEADPETFTPPEGLFLVAYVEEAPVACGGMRAHEPSVTEIKKMYVRPPHRGHGLGRRILAELEKAAKEAGATRAILETDARNLEALALYSGVGYEAIASYRDRDARINRALAKALR</sequence>
<dbReference type="Gene3D" id="3.40.630.30">
    <property type="match status" value="1"/>
</dbReference>
<dbReference type="PANTHER" id="PTHR43877:SF2">
    <property type="entry name" value="AMINOALKYLPHOSPHONATE N-ACETYLTRANSFERASE-RELATED"/>
    <property type="match status" value="1"/>
</dbReference>
<reference evidence="5" key="1">
    <citation type="journal article" date="2019" name="Int. J. Syst. Evol. Microbiol.">
        <title>The Global Catalogue of Microorganisms (GCM) 10K type strain sequencing project: providing services to taxonomists for standard genome sequencing and annotation.</title>
        <authorList>
            <consortium name="The Broad Institute Genomics Platform"/>
            <consortium name="The Broad Institute Genome Sequencing Center for Infectious Disease"/>
            <person name="Wu L."/>
            <person name="Ma J."/>
        </authorList>
    </citation>
    <scope>NUCLEOTIDE SEQUENCE [LARGE SCALE GENOMIC DNA]</scope>
    <source>
        <strain evidence="5">JCM 17938</strain>
    </source>
</reference>
<dbReference type="PANTHER" id="PTHR43877">
    <property type="entry name" value="AMINOALKYLPHOSPHONATE N-ACETYLTRANSFERASE-RELATED-RELATED"/>
    <property type="match status" value="1"/>
</dbReference>
<organism evidence="4 5">
    <name type="scientific">Actinoallomurus liliacearum</name>
    <dbReference type="NCBI Taxonomy" id="1080073"/>
    <lineage>
        <taxon>Bacteria</taxon>
        <taxon>Bacillati</taxon>
        <taxon>Actinomycetota</taxon>
        <taxon>Actinomycetes</taxon>
        <taxon>Streptosporangiales</taxon>
        <taxon>Thermomonosporaceae</taxon>
        <taxon>Actinoallomurus</taxon>
    </lineage>
</organism>
<evidence type="ECO:0000313" key="4">
    <source>
        <dbReference type="EMBL" id="GAA4617596.1"/>
    </source>
</evidence>
<keyword evidence="1" id="KW-0808">Transferase</keyword>
<dbReference type="RefSeq" id="WP_345365837.1">
    <property type="nucleotide sequence ID" value="NZ_BAABHJ010000040.1"/>
</dbReference>
<evidence type="ECO:0000256" key="2">
    <source>
        <dbReference type="ARBA" id="ARBA00023315"/>
    </source>
</evidence>
<feature type="domain" description="N-acetyltransferase" evidence="3">
    <location>
        <begin position="10"/>
        <end position="158"/>
    </location>
</feature>
<dbReference type="EMBL" id="BAABHJ010000040">
    <property type="protein sequence ID" value="GAA4617596.1"/>
    <property type="molecule type" value="Genomic_DNA"/>
</dbReference>
<evidence type="ECO:0000313" key="5">
    <source>
        <dbReference type="Proteomes" id="UP001500212"/>
    </source>
</evidence>
<dbReference type="InterPro" id="IPR050832">
    <property type="entry name" value="Bact_Acetyltransf"/>
</dbReference>
<dbReference type="Proteomes" id="UP001500212">
    <property type="component" value="Unassembled WGS sequence"/>
</dbReference>
<dbReference type="Pfam" id="PF00583">
    <property type="entry name" value="Acetyltransf_1"/>
    <property type="match status" value="1"/>
</dbReference>
<dbReference type="CDD" id="cd04301">
    <property type="entry name" value="NAT_SF"/>
    <property type="match status" value="1"/>
</dbReference>
<keyword evidence="2" id="KW-0012">Acyltransferase</keyword>